<dbReference type="OrthoDB" id="264917at2759"/>
<evidence type="ECO:0000259" key="2">
    <source>
        <dbReference type="PROSITE" id="PS51787"/>
    </source>
</evidence>
<evidence type="ECO:0000313" key="4">
    <source>
        <dbReference type="Proteomes" id="UP000013776"/>
    </source>
</evidence>
<dbReference type="InterPro" id="IPR046336">
    <property type="entry name" value="Lon_prtase_N_sf"/>
</dbReference>
<dbReference type="Proteomes" id="UP000013776">
    <property type="component" value="Unassembled WGS sequence"/>
</dbReference>
<comment type="caution">
    <text evidence="3">The sequence shown here is derived from an EMBL/GenBank/DDBJ whole genome shotgun (WGS) entry which is preliminary data.</text>
</comment>
<dbReference type="PANTHER" id="PTHR23327">
    <property type="entry name" value="RING FINGER PROTEIN 127"/>
    <property type="match status" value="1"/>
</dbReference>
<accession>R4XIB6</accession>
<dbReference type="AlphaFoldDB" id="R4XIB6"/>
<name>R4XIB6_TAPDE</name>
<sequence length="289" mass="32779">MYHAPRAAILTSIFQNFWPLLWQERKTSIEEDNASAAEDFGTMDSTRLGPGITIPIFVCSLSFPYMPTFLYIFEPRYKLMIRRCMESDQRFGICLPKSERSGPIPGEDPDCPTSQFGTVLRIYNIQYLDDGRSLVETHGEDRFRLERWGVRDGYMIGHVELLPDDGTDGDAEGDEASSLLTAEALGVALSDADADSSIEQLLEEASEFIANLRNGSAPWLLQRVELTHGVVPSDPTIFAFWVASLIPVDEEEKYLLLKARGLRTRLRIVLHWVRKLQTQWWFHGGCSIM</sequence>
<proteinExistence type="predicted"/>
<dbReference type="eggNOG" id="KOG4159">
    <property type="taxonomic scope" value="Eukaryota"/>
</dbReference>
<feature type="transmembrane region" description="Helical" evidence="1">
    <location>
        <begin position="52"/>
        <end position="73"/>
    </location>
</feature>
<keyword evidence="1" id="KW-0812">Transmembrane</keyword>
<dbReference type="Gene3D" id="1.20.58.1480">
    <property type="match status" value="1"/>
</dbReference>
<dbReference type="STRING" id="1097556.R4XIB6"/>
<gene>
    <name evidence="3" type="ORF">TAPDE_004667</name>
</gene>
<evidence type="ECO:0000313" key="3">
    <source>
        <dbReference type="EMBL" id="CCG84244.1"/>
    </source>
</evidence>
<dbReference type="GO" id="GO:0061630">
    <property type="term" value="F:ubiquitin protein ligase activity"/>
    <property type="evidence" value="ECO:0007669"/>
    <property type="project" value="TreeGrafter"/>
</dbReference>
<dbReference type="InterPro" id="IPR003111">
    <property type="entry name" value="Lon_prtase_N"/>
</dbReference>
<organism evidence="3 4">
    <name type="scientific">Taphrina deformans (strain PYCC 5710 / ATCC 11124 / CBS 356.35 / IMI 108563 / JCM 9778 / NBRC 8474)</name>
    <name type="common">Peach leaf curl fungus</name>
    <name type="synonym">Lalaria deformans</name>
    <dbReference type="NCBI Taxonomy" id="1097556"/>
    <lineage>
        <taxon>Eukaryota</taxon>
        <taxon>Fungi</taxon>
        <taxon>Dikarya</taxon>
        <taxon>Ascomycota</taxon>
        <taxon>Taphrinomycotina</taxon>
        <taxon>Taphrinomycetes</taxon>
        <taxon>Taphrinales</taxon>
        <taxon>Taphrinaceae</taxon>
        <taxon>Taphrina</taxon>
    </lineage>
</organism>
<evidence type="ECO:0000256" key="1">
    <source>
        <dbReference type="SAM" id="Phobius"/>
    </source>
</evidence>
<dbReference type="PANTHER" id="PTHR23327:SF42">
    <property type="entry name" value="LON PEPTIDASE N-TERMINAL DOMAIN AND RING FINGER PROTEIN C14F5.10C"/>
    <property type="match status" value="1"/>
</dbReference>
<feature type="domain" description="Lon N-terminal" evidence="2">
    <location>
        <begin position="51"/>
        <end position="277"/>
    </location>
</feature>
<dbReference type="EMBL" id="CAHR02000215">
    <property type="protein sequence ID" value="CCG84244.1"/>
    <property type="molecule type" value="Genomic_DNA"/>
</dbReference>
<keyword evidence="4" id="KW-1185">Reference proteome</keyword>
<keyword evidence="1" id="KW-0472">Membrane</keyword>
<dbReference type="VEuPathDB" id="FungiDB:TAPDE_004667"/>
<protein>
    <recommendedName>
        <fullName evidence="2">Lon N-terminal domain-containing protein</fullName>
    </recommendedName>
</protein>
<dbReference type="Gene3D" id="2.30.130.40">
    <property type="entry name" value="LON domain-like"/>
    <property type="match status" value="1"/>
</dbReference>
<dbReference type="InterPro" id="IPR015947">
    <property type="entry name" value="PUA-like_sf"/>
</dbReference>
<dbReference type="SUPFAM" id="SSF88697">
    <property type="entry name" value="PUA domain-like"/>
    <property type="match status" value="1"/>
</dbReference>
<dbReference type="SMART" id="SM00464">
    <property type="entry name" value="LON"/>
    <property type="match status" value="1"/>
</dbReference>
<dbReference type="PROSITE" id="PS51787">
    <property type="entry name" value="LON_N"/>
    <property type="match status" value="1"/>
</dbReference>
<keyword evidence="1" id="KW-1133">Transmembrane helix</keyword>
<dbReference type="Pfam" id="PF02190">
    <property type="entry name" value="LON_substr_bdg"/>
    <property type="match status" value="1"/>
</dbReference>
<reference evidence="3 4" key="1">
    <citation type="journal article" date="2013" name="MBio">
        <title>Genome sequencing of the plant pathogen Taphrina deformans, the causal agent of peach leaf curl.</title>
        <authorList>
            <person name="Cisse O.H."/>
            <person name="Almeida J.M.G.C.F."/>
            <person name="Fonseca A."/>
            <person name="Kumar A.A."/>
            <person name="Salojaervi J."/>
            <person name="Overmyer K."/>
            <person name="Hauser P.M."/>
            <person name="Pagni M."/>
        </authorList>
    </citation>
    <scope>NUCLEOTIDE SEQUENCE [LARGE SCALE GENOMIC DNA]</scope>
    <source>
        <strain evidence="4">PYCC 5710 / ATCC 11124 / CBS 356.35 / IMI 108563 / JCM 9778 / NBRC 8474</strain>
    </source>
</reference>